<accession>A0A409WGL7</accession>
<comment type="caution">
    <text evidence="2">The sequence shown here is derived from an EMBL/GenBank/DDBJ whole genome shotgun (WGS) entry which is preliminary data.</text>
</comment>
<feature type="transmembrane region" description="Helical" evidence="1">
    <location>
        <begin position="157"/>
        <end position="180"/>
    </location>
</feature>
<dbReference type="AlphaFoldDB" id="A0A409WGL7"/>
<proteinExistence type="predicted"/>
<evidence type="ECO:0000313" key="2">
    <source>
        <dbReference type="EMBL" id="PPQ77635.1"/>
    </source>
</evidence>
<dbReference type="InParanoid" id="A0A409WGL7"/>
<keyword evidence="1" id="KW-0812">Transmembrane</keyword>
<evidence type="ECO:0000313" key="3">
    <source>
        <dbReference type="Proteomes" id="UP000284706"/>
    </source>
</evidence>
<keyword evidence="3" id="KW-1185">Reference proteome</keyword>
<evidence type="ECO:0000256" key="1">
    <source>
        <dbReference type="SAM" id="Phobius"/>
    </source>
</evidence>
<keyword evidence="1" id="KW-1133">Transmembrane helix</keyword>
<keyword evidence="1" id="KW-0472">Membrane</keyword>
<sequence>MWYGSDLALLTDLLVKRDELEISANTSVERRAVKELAELTESICELYEALQAAGRFGRMASGARPEQMAIIKSGNIIMSRLLEKLEDEKRSLFGFVVHYSIIISQLRQLINGDEELDNIFQSILVDVTNLRDKISKSKEETLQIAAALKACKRWAHLILFCELVIAVVTGVVITVIFMIVSA</sequence>
<organism evidence="2 3">
    <name type="scientific">Gymnopilus dilepis</name>
    <dbReference type="NCBI Taxonomy" id="231916"/>
    <lineage>
        <taxon>Eukaryota</taxon>
        <taxon>Fungi</taxon>
        <taxon>Dikarya</taxon>
        <taxon>Basidiomycota</taxon>
        <taxon>Agaricomycotina</taxon>
        <taxon>Agaricomycetes</taxon>
        <taxon>Agaricomycetidae</taxon>
        <taxon>Agaricales</taxon>
        <taxon>Agaricineae</taxon>
        <taxon>Hymenogastraceae</taxon>
        <taxon>Gymnopilus</taxon>
    </lineage>
</organism>
<gene>
    <name evidence="2" type="ORF">CVT26_005416</name>
</gene>
<dbReference type="Proteomes" id="UP000284706">
    <property type="component" value="Unassembled WGS sequence"/>
</dbReference>
<dbReference type="EMBL" id="NHYE01005077">
    <property type="protein sequence ID" value="PPQ77635.1"/>
    <property type="molecule type" value="Genomic_DNA"/>
</dbReference>
<name>A0A409WGL7_9AGAR</name>
<protein>
    <submittedName>
        <fullName evidence="2">Uncharacterized protein</fullName>
    </submittedName>
</protein>
<reference evidence="2 3" key="1">
    <citation type="journal article" date="2018" name="Evol. Lett.">
        <title>Horizontal gene cluster transfer increased hallucinogenic mushroom diversity.</title>
        <authorList>
            <person name="Reynolds H.T."/>
            <person name="Vijayakumar V."/>
            <person name="Gluck-Thaler E."/>
            <person name="Korotkin H.B."/>
            <person name="Matheny P.B."/>
            <person name="Slot J.C."/>
        </authorList>
    </citation>
    <scope>NUCLEOTIDE SEQUENCE [LARGE SCALE GENOMIC DNA]</scope>
    <source>
        <strain evidence="2 3">SRW20</strain>
    </source>
</reference>